<feature type="chain" id="PRO_5036060054" description="Secreted protein" evidence="1">
    <location>
        <begin position="26"/>
        <end position="91"/>
    </location>
</feature>
<protein>
    <recommendedName>
        <fullName evidence="5">Secreted protein</fullName>
    </recommendedName>
</protein>
<keyword evidence="4" id="KW-1185">Reference proteome</keyword>
<evidence type="ECO:0000256" key="1">
    <source>
        <dbReference type="SAM" id="SignalP"/>
    </source>
</evidence>
<evidence type="ECO:0000313" key="3">
    <source>
        <dbReference type="EMBL" id="GBB92219.1"/>
    </source>
</evidence>
<accession>A0A2Z6QDB1</accession>
<dbReference type="AlphaFoldDB" id="A0A2Z6QDB1"/>
<feature type="signal peptide" evidence="1">
    <location>
        <begin position="1"/>
        <end position="25"/>
    </location>
</feature>
<dbReference type="EMBL" id="BEXD01000527">
    <property type="protein sequence ID" value="GBB88190.1"/>
    <property type="molecule type" value="Genomic_DNA"/>
</dbReference>
<evidence type="ECO:0000313" key="4">
    <source>
        <dbReference type="Proteomes" id="UP000247702"/>
    </source>
</evidence>
<organism evidence="2 4">
    <name type="scientific">Rhizophagus clarus</name>
    <dbReference type="NCBI Taxonomy" id="94130"/>
    <lineage>
        <taxon>Eukaryota</taxon>
        <taxon>Fungi</taxon>
        <taxon>Fungi incertae sedis</taxon>
        <taxon>Mucoromycota</taxon>
        <taxon>Glomeromycotina</taxon>
        <taxon>Glomeromycetes</taxon>
        <taxon>Glomerales</taxon>
        <taxon>Glomeraceae</taxon>
        <taxon>Rhizophagus</taxon>
    </lineage>
</organism>
<dbReference type="EMBL" id="BEXD01001098">
    <property type="protein sequence ID" value="GBB92219.1"/>
    <property type="molecule type" value="Genomic_DNA"/>
</dbReference>
<evidence type="ECO:0008006" key="5">
    <source>
        <dbReference type="Google" id="ProtNLM"/>
    </source>
</evidence>
<sequence>MMSALSRVELVVFCFLFEEVGVCSTLRGILCFCEDDLKPRAPLSLLVCFRDDRDEVAPCYFFFGGRPLERYHLNSTRLYTKEDSKAVFKSS</sequence>
<proteinExistence type="predicted"/>
<reference evidence="2 4" key="1">
    <citation type="submission" date="2017-11" db="EMBL/GenBank/DDBJ databases">
        <title>The genome of Rhizophagus clarus HR1 reveals common genetic basis of auxotrophy among arbuscular mycorrhizal fungi.</title>
        <authorList>
            <person name="Kobayashi Y."/>
        </authorList>
    </citation>
    <scope>NUCLEOTIDE SEQUENCE [LARGE SCALE GENOMIC DNA]</scope>
    <source>
        <strain evidence="2 4">HR1</strain>
    </source>
</reference>
<dbReference type="Proteomes" id="UP000247702">
    <property type="component" value="Unassembled WGS sequence"/>
</dbReference>
<comment type="caution">
    <text evidence="2">The sequence shown here is derived from an EMBL/GenBank/DDBJ whole genome shotgun (WGS) entry which is preliminary data.</text>
</comment>
<keyword evidence="1" id="KW-0732">Signal</keyword>
<name>A0A2Z6QDB1_9GLOM</name>
<gene>
    <name evidence="2" type="ORF">RclHR1_14720001</name>
    <name evidence="3" type="ORF">RclHR1_19870005</name>
</gene>
<evidence type="ECO:0000313" key="2">
    <source>
        <dbReference type="EMBL" id="GBB88190.1"/>
    </source>
</evidence>